<dbReference type="AlphaFoldDB" id="A0A0F7ZUK7"/>
<gene>
    <name evidence="2" type="ORF">HIM_05519</name>
</gene>
<dbReference type="Proteomes" id="UP000054481">
    <property type="component" value="Unassembled WGS sequence"/>
</dbReference>
<evidence type="ECO:0000313" key="3">
    <source>
        <dbReference type="Proteomes" id="UP000054481"/>
    </source>
</evidence>
<keyword evidence="1" id="KW-1133">Transmembrane helix</keyword>
<name>A0A0F7ZUK7_9HYPO</name>
<keyword evidence="1" id="KW-0472">Membrane</keyword>
<evidence type="ECO:0000313" key="2">
    <source>
        <dbReference type="EMBL" id="KJZ75033.1"/>
    </source>
</evidence>
<feature type="transmembrane region" description="Helical" evidence="1">
    <location>
        <begin position="66"/>
        <end position="89"/>
    </location>
</feature>
<dbReference type="Pfam" id="PF13826">
    <property type="entry name" value="Monooxy_af470-like"/>
    <property type="match status" value="1"/>
</dbReference>
<protein>
    <submittedName>
        <fullName evidence="2">Uncharacterized protein</fullName>
    </submittedName>
</protein>
<dbReference type="EMBL" id="KQ030520">
    <property type="protein sequence ID" value="KJZ75033.1"/>
    <property type="molecule type" value="Genomic_DNA"/>
</dbReference>
<keyword evidence="1" id="KW-0812">Transmembrane</keyword>
<keyword evidence="3" id="KW-1185">Reference proteome</keyword>
<reference evidence="2 3" key="1">
    <citation type="journal article" date="2014" name="Genome Biol. Evol.">
        <title>Comparative genomics and transcriptomics analyses reveal divergent lifestyle features of nematode endoparasitic fungus Hirsutella minnesotensis.</title>
        <authorList>
            <person name="Lai Y."/>
            <person name="Liu K."/>
            <person name="Zhang X."/>
            <person name="Zhang X."/>
            <person name="Li K."/>
            <person name="Wang N."/>
            <person name="Shu C."/>
            <person name="Wu Y."/>
            <person name="Wang C."/>
            <person name="Bushley K.E."/>
            <person name="Xiang M."/>
            <person name="Liu X."/>
        </authorList>
    </citation>
    <scope>NUCLEOTIDE SEQUENCE [LARGE SCALE GENOMIC DNA]</scope>
    <source>
        <strain evidence="2 3">3608</strain>
    </source>
</reference>
<proteinExistence type="predicted"/>
<organism evidence="2 3">
    <name type="scientific">Hirsutella minnesotensis 3608</name>
    <dbReference type="NCBI Taxonomy" id="1043627"/>
    <lineage>
        <taxon>Eukaryota</taxon>
        <taxon>Fungi</taxon>
        <taxon>Dikarya</taxon>
        <taxon>Ascomycota</taxon>
        <taxon>Pezizomycotina</taxon>
        <taxon>Sordariomycetes</taxon>
        <taxon>Hypocreomycetidae</taxon>
        <taxon>Hypocreales</taxon>
        <taxon>Ophiocordycipitaceae</taxon>
        <taxon>Hirsutella</taxon>
    </lineage>
</organism>
<sequence length="236" mass="26145">MAAQYFKAKLAPSKTPHKLTPANAYTLVVKGLFVRHSILVVAAAVQLAVCWFFSSRWAVVPPAALLLAYALSTLFHWNHALGAACSAGIEVARRFMAMNADIMDRREELGLVSVNEWRGAGIGNASSFQVSYYFRDVESLHRFAHEDMHRKAWDWYNEVRPEDVGIFHETFVVPAGAYETIYDNCIPVGLGRGSVKCPDAKNDEGKWMSTLVSADTPALKTQSARLGRGPDMRPKA</sequence>
<evidence type="ECO:0000256" key="1">
    <source>
        <dbReference type="SAM" id="Phobius"/>
    </source>
</evidence>
<accession>A0A0F7ZUK7</accession>
<dbReference type="InterPro" id="IPR025444">
    <property type="entry name" value="Monooxy_af470"/>
</dbReference>
<dbReference type="OrthoDB" id="3202396at2759"/>
<feature type="transmembrane region" description="Helical" evidence="1">
    <location>
        <begin position="32"/>
        <end position="54"/>
    </location>
</feature>